<reference evidence="3 4" key="1">
    <citation type="submission" date="2020-07" db="EMBL/GenBank/DDBJ databases">
        <title>Comparative genomics of pyrophilous fungi reveals a link between fire events and developmental genes.</title>
        <authorList>
            <consortium name="DOE Joint Genome Institute"/>
            <person name="Steindorff A.S."/>
            <person name="Carver A."/>
            <person name="Calhoun S."/>
            <person name="Stillman K."/>
            <person name="Liu H."/>
            <person name="Lipzen A."/>
            <person name="Pangilinan J."/>
            <person name="Labutti K."/>
            <person name="Bruns T.D."/>
            <person name="Grigoriev I.V."/>
        </authorList>
    </citation>
    <scope>NUCLEOTIDE SEQUENCE [LARGE SCALE GENOMIC DNA]</scope>
    <source>
        <strain evidence="3 4">CBS 144469</strain>
    </source>
</reference>
<sequence length="231" mass="26015">MSLTPERLSELIIIISGSQRTEYISLGFYTFFLHYYLVTVAMEVKLLWPRKRHWGKLLFLVNRYTPMLVFAAQFIQSYRVYITISPKACTVVHKIFIVALSRVYNSSAEAIRLGSAIVTAFRLSMGWYSIPGQVLDTLATVATPILANRLLLNMWRTQDPDVRKTVSSILFDPPRPGEDSDDDDEEFADRPMEMVRYEGLGRRRAPARKETEGASQGGAGATQAVENGEGA</sequence>
<dbReference type="Pfam" id="PF20151">
    <property type="entry name" value="DUF6533"/>
    <property type="match status" value="1"/>
</dbReference>
<proteinExistence type="predicted"/>
<gene>
    <name evidence="3" type="ORF">DFP72DRAFT_1178155</name>
</gene>
<feature type="compositionally biased region" description="Basic and acidic residues" evidence="1">
    <location>
        <begin position="188"/>
        <end position="212"/>
    </location>
</feature>
<evidence type="ECO:0000259" key="2">
    <source>
        <dbReference type="Pfam" id="PF20151"/>
    </source>
</evidence>
<evidence type="ECO:0000313" key="4">
    <source>
        <dbReference type="Proteomes" id="UP000521943"/>
    </source>
</evidence>
<dbReference type="OrthoDB" id="2955592at2759"/>
<dbReference type="Proteomes" id="UP000521943">
    <property type="component" value="Unassembled WGS sequence"/>
</dbReference>
<dbReference type="InterPro" id="IPR045340">
    <property type="entry name" value="DUF6533"/>
</dbReference>
<feature type="region of interest" description="Disordered" evidence="1">
    <location>
        <begin position="166"/>
        <end position="231"/>
    </location>
</feature>
<protein>
    <recommendedName>
        <fullName evidence="2">DUF6533 domain-containing protein</fullName>
    </recommendedName>
</protein>
<comment type="caution">
    <text evidence="3">The sequence shown here is derived from an EMBL/GenBank/DDBJ whole genome shotgun (WGS) entry which is preliminary data.</text>
</comment>
<organism evidence="3 4">
    <name type="scientific">Ephemerocybe angulata</name>
    <dbReference type="NCBI Taxonomy" id="980116"/>
    <lineage>
        <taxon>Eukaryota</taxon>
        <taxon>Fungi</taxon>
        <taxon>Dikarya</taxon>
        <taxon>Basidiomycota</taxon>
        <taxon>Agaricomycotina</taxon>
        <taxon>Agaricomycetes</taxon>
        <taxon>Agaricomycetidae</taxon>
        <taxon>Agaricales</taxon>
        <taxon>Agaricineae</taxon>
        <taxon>Psathyrellaceae</taxon>
        <taxon>Ephemerocybe</taxon>
    </lineage>
</organism>
<accession>A0A8H6HBT8</accession>
<name>A0A8H6HBT8_9AGAR</name>
<evidence type="ECO:0000256" key="1">
    <source>
        <dbReference type="SAM" id="MobiDB-lite"/>
    </source>
</evidence>
<dbReference type="EMBL" id="JACGCI010000148">
    <property type="protein sequence ID" value="KAF6743336.1"/>
    <property type="molecule type" value="Genomic_DNA"/>
</dbReference>
<feature type="domain" description="DUF6533" evidence="2">
    <location>
        <begin position="23"/>
        <end position="68"/>
    </location>
</feature>
<dbReference type="AlphaFoldDB" id="A0A8H6HBT8"/>
<evidence type="ECO:0000313" key="3">
    <source>
        <dbReference type="EMBL" id="KAF6743336.1"/>
    </source>
</evidence>
<keyword evidence="4" id="KW-1185">Reference proteome</keyword>